<feature type="domain" description="Disease resistance protein winged helix" evidence="2">
    <location>
        <begin position="175"/>
        <end position="236"/>
    </location>
</feature>
<dbReference type="Pfam" id="PF23559">
    <property type="entry name" value="WHD_DRP"/>
    <property type="match status" value="1"/>
</dbReference>
<dbReference type="PANTHER" id="PTHR23155">
    <property type="entry name" value="DISEASE RESISTANCE PROTEIN RP"/>
    <property type="match status" value="1"/>
</dbReference>
<dbReference type="Pfam" id="PF23598">
    <property type="entry name" value="LRR_14"/>
    <property type="match status" value="1"/>
</dbReference>
<dbReference type="Gramene" id="PNT63180">
    <property type="protein sequence ID" value="PNT63180"/>
    <property type="gene ID" value="BRADI_4g12730v3"/>
</dbReference>
<evidence type="ECO:0000256" key="1">
    <source>
        <dbReference type="ARBA" id="ARBA00022737"/>
    </source>
</evidence>
<protein>
    <recommendedName>
        <fullName evidence="7">Rx N-terminal domain-containing protein</fullName>
    </recommendedName>
</protein>
<dbReference type="OrthoDB" id="629866at2759"/>
<reference evidence="4" key="2">
    <citation type="submission" date="2017-06" db="EMBL/GenBank/DDBJ databases">
        <title>WGS assembly of Brachypodium distachyon.</title>
        <authorList>
            <consortium name="The International Brachypodium Initiative"/>
            <person name="Lucas S."/>
            <person name="Harmon-Smith M."/>
            <person name="Lail K."/>
            <person name="Tice H."/>
            <person name="Grimwood J."/>
            <person name="Bruce D."/>
            <person name="Barry K."/>
            <person name="Shu S."/>
            <person name="Lindquist E."/>
            <person name="Wang M."/>
            <person name="Pitluck S."/>
            <person name="Vogel J.P."/>
            <person name="Garvin D.F."/>
            <person name="Mockler T.C."/>
            <person name="Schmutz J."/>
            <person name="Rokhsar D."/>
            <person name="Bevan M.W."/>
        </authorList>
    </citation>
    <scope>NUCLEOTIDE SEQUENCE</scope>
    <source>
        <strain evidence="4">Bd21</strain>
    </source>
</reference>
<keyword evidence="1" id="KW-0677">Repeat</keyword>
<dbReference type="EnsemblPlants" id="PNT63180">
    <property type="protein sequence ID" value="PNT63180"/>
    <property type="gene ID" value="BRADI_4g12730v3"/>
</dbReference>
<evidence type="ECO:0008006" key="7">
    <source>
        <dbReference type="Google" id="ProtNLM"/>
    </source>
</evidence>
<sequence length="649" mass="71802">MEFGVALFGALVTNALPKLLAMMEKNKGHPSPLRENVRSIHENLGLIQAAIRTINVSSIGRNVTELQAVGIAQLGRLAADIEDCIDCFHIGKMSPKDFSRKIEQLKGRTKEKHEELQRSIKTANEITAGPATSSATHPAVGAAASAAVPRQLQVLLGNTTGSMPSNLNCLLYFCMFPCDHHVERNSLIRRWLAEGLVIAERDDRSSLQDVAARYLETLITNKIILPIKESNNGKVKRSETPEEILEYISRQSRSTNFMTFYGDREEGMGYIRRLSVRPNSAAGNGVLNVPHEFCYVRTLAVFPAEEPGNYDDVLDFPKAICDLLMLKYLSLGSSIVRVPRRVEKLKMLETVDLGKTVVVTVYSEILELPYLRHLLGKLHLCTDDIWLWRKDNLRKFLSKDSRLETLSGFVTGKSKGFIKLMRHMKRLKKVKIWCDSATDKANLKKLRQCIEIFIGEGVGRSLCIDFQESSGQFLESLQAPGSRPSPGSIASLKLRGKLPKFPDFIGQMTGIKQVCLSMTNLSGDEIIGGLSTLTILEYLKLVEQNLEPLVIRPAQFPILKRICLVGVTSLGIEIKAMALPALVSLHLICETLGAHPGTPSVEIMHMAELKEIGLHSALSLNAVIRGRWEAAAGGHPNTPKPLVSFITCP</sequence>
<dbReference type="InterPro" id="IPR055414">
    <property type="entry name" value="LRR_R13L4/SHOC2-like"/>
</dbReference>
<dbReference type="InterPro" id="IPR032675">
    <property type="entry name" value="LRR_dom_sf"/>
</dbReference>
<dbReference type="Gene3D" id="3.80.10.10">
    <property type="entry name" value="Ribonuclease Inhibitor"/>
    <property type="match status" value="1"/>
</dbReference>
<accession>A0A2K2CMD0</accession>
<dbReference type="EMBL" id="CM000883">
    <property type="protein sequence ID" value="PNT63180.1"/>
    <property type="molecule type" value="Genomic_DNA"/>
</dbReference>
<proteinExistence type="predicted"/>
<name>A0A2K2CMD0_BRADI</name>
<reference evidence="5" key="3">
    <citation type="submission" date="2018-08" db="UniProtKB">
        <authorList>
            <consortium name="EnsemblPlants"/>
        </authorList>
    </citation>
    <scope>IDENTIFICATION</scope>
    <source>
        <strain evidence="5">cv. Bd21</strain>
    </source>
</reference>
<dbReference type="InParanoid" id="A0A2K2CMD0"/>
<gene>
    <name evidence="4" type="ORF">BRADI_4g12730v3</name>
</gene>
<dbReference type="InterPro" id="IPR058922">
    <property type="entry name" value="WHD_DRP"/>
</dbReference>
<evidence type="ECO:0000313" key="6">
    <source>
        <dbReference type="Proteomes" id="UP000008810"/>
    </source>
</evidence>
<dbReference type="PANTHER" id="PTHR23155:SF1227">
    <property type="entry name" value="OS11G0462500 PROTEIN"/>
    <property type="match status" value="1"/>
</dbReference>
<dbReference type="AlphaFoldDB" id="A0A2K2CMD0"/>
<organism evidence="4">
    <name type="scientific">Brachypodium distachyon</name>
    <name type="common">Purple false brome</name>
    <name type="synonym">Trachynia distachya</name>
    <dbReference type="NCBI Taxonomy" id="15368"/>
    <lineage>
        <taxon>Eukaryota</taxon>
        <taxon>Viridiplantae</taxon>
        <taxon>Streptophyta</taxon>
        <taxon>Embryophyta</taxon>
        <taxon>Tracheophyta</taxon>
        <taxon>Spermatophyta</taxon>
        <taxon>Magnoliopsida</taxon>
        <taxon>Liliopsida</taxon>
        <taxon>Poales</taxon>
        <taxon>Poaceae</taxon>
        <taxon>BOP clade</taxon>
        <taxon>Pooideae</taxon>
        <taxon>Stipodae</taxon>
        <taxon>Brachypodieae</taxon>
        <taxon>Brachypodium</taxon>
    </lineage>
</organism>
<dbReference type="GO" id="GO:0098542">
    <property type="term" value="P:defense response to other organism"/>
    <property type="evidence" value="ECO:0000318"/>
    <property type="project" value="GO_Central"/>
</dbReference>
<keyword evidence="6" id="KW-1185">Reference proteome</keyword>
<reference evidence="4 5" key="1">
    <citation type="journal article" date="2010" name="Nature">
        <title>Genome sequencing and analysis of the model grass Brachypodium distachyon.</title>
        <authorList>
            <consortium name="International Brachypodium Initiative"/>
        </authorList>
    </citation>
    <scope>NUCLEOTIDE SEQUENCE [LARGE SCALE GENOMIC DNA]</scope>
    <source>
        <strain evidence="4 5">Bd21</strain>
    </source>
</reference>
<dbReference type="SUPFAM" id="SSF52058">
    <property type="entry name" value="L domain-like"/>
    <property type="match status" value="1"/>
</dbReference>
<evidence type="ECO:0000259" key="2">
    <source>
        <dbReference type="Pfam" id="PF23559"/>
    </source>
</evidence>
<dbReference type="Proteomes" id="UP000008810">
    <property type="component" value="Chromosome 4"/>
</dbReference>
<evidence type="ECO:0000313" key="4">
    <source>
        <dbReference type="EMBL" id="PNT63180.1"/>
    </source>
</evidence>
<evidence type="ECO:0000259" key="3">
    <source>
        <dbReference type="Pfam" id="PF23598"/>
    </source>
</evidence>
<feature type="domain" description="Disease resistance R13L4/SHOC-2-like LRR" evidence="3">
    <location>
        <begin position="318"/>
        <end position="639"/>
    </location>
</feature>
<dbReference type="InterPro" id="IPR044974">
    <property type="entry name" value="Disease_R_plants"/>
</dbReference>
<evidence type="ECO:0000313" key="5">
    <source>
        <dbReference type="EnsemblPlants" id="PNT63180"/>
    </source>
</evidence>